<dbReference type="GO" id="GO:0019867">
    <property type="term" value="C:outer membrane"/>
    <property type="evidence" value="ECO:0007669"/>
    <property type="project" value="InterPro"/>
</dbReference>
<dbReference type="InterPro" id="IPR010611">
    <property type="entry name" value="3D_dom"/>
</dbReference>
<protein>
    <recommendedName>
        <fullName evidence="2">3D domain-containing protein</fullName>
    </recommendedName>
</protein>
<dbReference type="PANTHER" id="PTHR39160">
    <property type="entry name" value="CELL WALL-BINDING PROTEIN YOCH"/>
    <property type="match status" value="1"/>
</dbReference>
<reference evidence="3 4" key="1">
    <citation type="journal article" date="2024" name="Nat. Commun.">
        <title>Phylogenomics reveals the evolutionary origins of lichenization in chlorophyte algae.</title>
        <authorList>
            <person name="Puginier C."/>
            <person name="Libourel C."/>
            <person name="Otte J."/>
            <person name="Skaloud P."/>
            <person name="Haon M."/>
            <person name="Grisel S."/>
            <person name="Petersen M."/>
            <person name="Berrin J.G."/>
            <person name="Delaux P.M."/>
            <person name="Dal Grande F."/>
            <person name="Keller J."/>
        </authorList>
    </citation>
    <scope>NUCLEOTIDE SEQUENCE [LARGE SCALE GENOMIC DNA]</scope>
    <source>
        <strain evidence="3 4">SAG 2043</strain>
    </source>
</reference>
<accession>A0AAW1P7H0</accession>
<dbReference type="Proteomes" id="UP001489004">
    <property type="component" value="Unassembled WGS sequence"/>
</dbReference>
<keyword evidence="4" id="KW-1185">Reference proteome</keyword>
<dbReference type="EMBL" id="JALJOR010000017">
    <property type="protein sequence ID" value="KAK9804737.1"/>
    <property type="molecule type" value="Genomic_DNA"/>
</dbReference>
<dbReference type="InterPro" id="IPR036908">
    <property type="entry name" value="RlpA-like_sf"/>
</dbReference>
<dbReference type="CDD" id="cd22786">
    <property type="entry name" value="DPBB_YuiC-like"/>
    <property type="match status" value="1"/>
</dbReference>
<organism evidence="3 4">
    <name type="scientific">[Myrmecia] bisecta</name>
    <dbReference type="NCBI Taxonomy" id="41462"/>
    <lineage>
        <taxon>Eukaryota</taxon>
        <taxon>Viridiplantae</taxon>
        <taxon>Chlorophyta</taxon>
        <taxon>core chlorophytes</taxon>
        <taxon>Trebouxiophyceae</taxon>
        <taxon>Trebouxiales</taxon>
        <taxon>Trebouxiaceae</taxon>
        <taxon>Myrmecia</taxon>
    </lineage>
</organism>
<dbReference type="GO" id="GO:0009254">
    <property type="term" value="P:peptidoglycan turnover"/>
    <property type="evidence" value="ECO:0007669"/>
    <property type="project" value="InterPro"/>
</dbReference>
<dbReference type="Pfam" id="PF06725">
    <property type="entry name" value="3D"/>
    <property type="match status" value="1"/>
</dbReference>
<dbReference type="SUPFAM" id="SSF50685">
    <property type="entry name" value="Barwin-like endoglucanases"/>
    <property type="match status" value="1"/>
</dbReference>
<keyword evidence="1" id="KW-0732">Signal</keyword>
<evidence type="ECO:0000313" key="4">
    <source>
        <dbReference type="Proteomes" id="UP001489004"/>
    </source>
</evidence>
<feature type="domain" description="3D" evidence="2">
    <location>
        <begin position="119"/>
        <end position="178"/>
    </location>
</feature>
<dbReference type="GO" id="GO:0004553">
    <property type="term" value="F:hydrolase activity, hydrolyzing O-glycosyl compounds"/>
    <property type="evidence" value="ECO:0007669"/>
    <property type="project" value="InterPro"/>
</dbReference>
<evidence type="ECO:0000259" key="2">
    <source>
        <dbReference type="Pfam" id="PF06725"/>
    </source>
</evidence>
<evidence type="ECO:0000256" key="1">
    <source>
        <dbReference type="ARBA" id="ARBA00022729"/>
    </source>
</evidence>
<dbReference type="PANTHER" id="PTHR39160:SF4">
    <property type="entry name" value="RESUSCITATION-PROMOTING FACTOR RPFB"/>
    <property type="match status" value="1"/>
</dbReference>
<dbReference type="InterPro" id="IPR051933">
    <property type="entry name" value="Resuscitation_pf_RpfB"/>
</dbReference>
<name>A0AAW1P7H0_9CHLO</name>
<gene>
    <name evidence="3" type="ORF">WJX72_002858</name>
</gene>
<comment type="caution">
    <text evidence="3">The sequence shown here is derived from an EMBL/GenBank/DDBJ whole genome shotgun (WGS) entry which is preliminary data.</text>
</comment>
<evidence type="ECO:0000313" key="3">
    <source>
        <dbReference type="EMBL" id="KAK9804737.1"/>
    </source>
</evidence>
<sequence length="212" mass="23996">MGGQLLAIETTAYCSCGYCCNWEYGLMCGPWYLAFQKRFPLIRPRRRRKPRTGRKSYLVDKYWTATSLSGAPYEGLTATETFPRQARAGPLHIRSLSHPVDLAVRLALFPWRLLGQPGTIAADPRCYPFGTRIQVPGYGWGRVEDTGGDVKGPARLDLYFRSHRQALHWGRRTVKARVVKPGESRIDKLPLPGFMRGGLQGLDHLFHSVFTM</sequence>
<dbReference type="AlphaFoldDB" id="A0AAW1P7H0"/>
<dbReference type="Gene3D" id="2.40.40.10">
    <property type="entry name" value="RlpA-like domain"/>
    <property type="match status" value="1"/>
</dbReference>
<proteinExistence type="predicted"/>